<evidence type="ECO:0000256" key="3">
    <source>
        <dbReference type="ARBA" id="ARBA00048707"/>
    </source>
</evidence>
<dbReference type="Pfam" id="PF01981">
    <property type="entry name" value="PTH2"/>
    <property type="match status" value="1"/>
</dbReference>
<dbReference type="PATRIC" id="fig|571915.4.peg.2692"/>
<dbReference type="SUPFAM" id="SSF102462">
    <property type="entry name" value="Peptidyl-tRNA hydrolase II"/>
    <property type="match status" value="1"/>
</dbReference>
<dbReference type="EC" id="3.1.1.29" evidence="1"/>
<accession>A0A0G3H087</accession>
<keyword evidence="2" id="KW-0378">Hydrolase</keyword>
<reference evidence="4 5" key="1">
    <citation type="journal article" date="2015" name="Genome Announc.">
        <title>Complete Genome Sequence of the Type Strain Corynebacterium mustelae DSM 45274, Isolated from Various Tissues of a Male Ferret with Lethal Sepsis.</title>
        <authorList>
            <person name="Ruckert C."/>
            <person name="Eimer J."/>
            <person name="Winkler A."/>
            <person name="Tauch A."/>
        </authorList>
    </citation>
    <scope>NUCLEOTIDE SEQUENCE [LARGE SCALE GENOMIC DNA]</scope>
    <source>
        <strain evidence="4 5">DSM 45274</strain>
    </source>
</reference>
<evidence type="ECO:0000256" key="2">
    <source>
        <dbReference type="ARBA" id="ARBA00022801"/>
    </source>
</evidence>
<keyword evidence="5" id="KW-1185">Reference proteome</keyword>
<sequence length="256" mass="27602">MLDPQSEFFDTAFRRLQQAVTNRDWDKHGEDPSDPETIHAMQIVVNIPKLDPPPQLALVAAAAEATVRLCLDDRAGVGFEQGDGSFAAAIDAWYQHRIRKVTRRARNAAWERVQLVPGITASYDGAQARAIVPSAVHRVDPVVAKLQIGGTNVDDGNVDKRPSDCPHIYLDAGLDMSTGKLAAQAGHASMLLAANMSLDWVQEWARADFPLAVEKVDSQVFGQLLESTDVVVVRDAGFTEVAAGSATALAAPRAIL</sequence>
<evidence type="ECO:0000256" key="1">
    <source>
        <dbReference type="ARBA" id="ARBA00013260"/>
    </source>
</evidence>
<comment type="catalytic activity">
    <reaction evidence="3">
        <text>an N-acyl-L-alpha-aminoacyl-tRNA + H2O = an N-acyl-L-amino acid + a tRNA + H(+)</text>
        <dbReference type="Rhea" id="RHEA:54448"/>
        <dbReference type="Rhea" id="RHEA-COMP:10123"/>
        <dbReference type="Rhea" id="RHEA-COMP:13883"/>
        <dbReference type="ChEBI" id="CHEBI:15377"/>
        <dbReference type="ChEBI" id="CHEBI:15378"/>
        <dbReference type="ChEBI" id="CHEBI:59874"/>
        <dbReference type="ChEBI" id="CHEBI:78442"/>
        <dbReference type="ChEBI" id="CHEBI:138191"/>
        <dbReference type="EC" id="3.1.1.29"/>
    </reaction>
</comment>
<dbReference type="RefSeq" id="WP_047262774.1">
    <property type="nucleotide sequence ID" value="NZ_CP011542.1"/>
</dbReference>
<evidence type="ECO:0000313" key="4">
    <source>
        <dbReference type="EMBL" id="AKK06816.1"/>
    </source>
</evidence>
<dbReference type="InterPro" id="IPR002833">
    <property type="entry name" value="PTH2"/>
</dbReference>
<dbReference type="InterPro" id="IPR023476">
    <property type="entry name" value="Pep_tRNA_hydro_II_dom_sf"/>
</dbReference>
<dbReference type="STRING" id="571915.CMUST_12555"/>
<name>A0A0G3H087_9CORY</name>
<dbReference type="Gene3D" id="3.40.1490.10">
    <property type="entry name" value="Bit1"/>
    <property type="match status" value="1"/>
</dbReference>
<dbReference type="Proteomes" id="UP000035199">
    <property type="component" value="Chromosome"/>
</dbReference>
<dbReference type="EMBL" id="CP011542">
    <property type="protein sequence ID" value="AKK06816.1"/>
    <property type="molecule type" value="Genomic_DNA"/>
</dbReference>
<dbReference type="AlphaFoldDB" id="A0A0G3H087"/>
<protein>
    <recommendedName>
        <fullName evidence="1">peptidyl-tRNA hydrolase</fullName>
        <ecNumber evidence="1">3.1.1.29</ecNumber>
    </recommendedName>
</protein>
<proteinExistence type="predicted"/>
<evidence type="ECO:0000313" key="5">
    <source>
        <dbReference type="Proteomes" id="UP000035199"/>
    </source>
</evidence>
<reference evidence="5" key="2">
    <citation type="submission" date="2015-05" db="EMBL/GenBank/DDBJ databases">
        <title>Complete genome sequence of Corynebacterium mustelae DSM 45274, isolated from various tissues of a male ferret with lethal sepsis.</title>
        <authorList>
            <person name="Ruckert C."/>
            <person name="Albersmeier A."/>
            <person name="Winkler A."/>
            <person name="Tauch A."/>
        </authorList>
    </citation>
    <scope>NUCLEOTIDE SEQUENCE [LARGE SCALE GENOMIC DNA]</scope>
    <source>
        <strain evidence="5">DSM 45274</strain>
    </source>
</reference>
<dbReference type="GO" id="GO:0004045">
    <property type="term" value="F:peptidyl-tRNA hydrolase activity"/>
    <property type="evidence" value="ECO:0007669"/>
    <property type="project" value="UniProtKB-EC"/>
</dbReference>
<gene>
    <name evidence="4" type="ORF">CMUST_12555</name>
</gene>
<dbReference type="KEGG" id="cmv:CMUST_12555"/>
<organism evidence="4 5">
    <name type="scientific">Corynebacterium mustelae</name>
    <dbReference type="NCBI Taxonomy" id="571915"/>
    <lineage>
        <taxon>Bacteria</taxon>
        <taxon>Bacillati</taxon>
        <taxon>Actinomycetota</taxon>
        <taxon>Actinomycetes</taxon>
        <taxon>Mycobacteriales</taxon>
        <taxon>Corynebacteriaceae</taxon>
        <taxon>Corynebacterium</taxon>
    </lineage>
</organism>